<keyword evidence="1" id="KW-0812">Transmembrane</keyword>
<evidence type="ECO:0000313" key="3">
    <source>
        <dbReference type="Proteomes" id="UP000186917"/>
    </source>
</evidence>
<evidence type="ECO:0000313" key="2">
    <source>
        <dbReference type="EMBL" id="SIS91425.1"/>
    </source>
</evidence>
<feature type="transmembrane region" description="Helical" evidence="1">
    <location>
        <begin position="54"/>
        <end position="73"/>
    </location>
</feature>
<dbReference type="AlphaFoldDB" id="A0A1N7MZB3"/>
<keyword evidence="3" id="KW-1185">Reference proteome</keyword>
<evidence type="ECO:0000256" key="1">
    <source>
        <dbReference type="SAM" id="Phobius"/>
    </source>
</evidence>
<dbReference type="Proteomes" id="UP000186917">
    <property type="component" value="Unassembled WGS sequence"/>
</dbReference>
<dbReference type="STRING" id="477680.SAMN05421788_10258"/>
<keyword evidence="1" id="KW-0472">Membrane</keyword>
<sequence>MRNIFKPDHENWEGVRPINIYLLRLLYFLMLVFLGKDAWTYIFTHKGAWDPAEAMNFSIWASYAVLSAIGLVRPLTMLPIIMLEILYKIIWLLLVAYPLWASHQLAGSPAEGMVFAFLLVPLPIIAMPWKYAFNTYILRKKK</sequence>
<protein>
    <recommendedName>
        <fullName evidence="4">DoxX-like family protein</fullName>
    </recommendedName>
</protein>
<keyword evidence="1" id="KW-1133">Transmembrane helix</keyword>
<feature type="transmembrane region" description="Helical" evidence="1">
    <location>
        <begin position="85"/>
        <end position="101"/>
    </location>
</feature>
<dbReference type="OrthoDB" id="5998965at2"/>
<proteinExistence type="predicted"/>
<reference evidence="3" key="1">
    <citation type="submission" date="2017-01" db="EMBL/GenBank/DDBJ databases">
        <authorList>
            <person name="Varghese N."/>
            <person name="Submissions S."/>
        </authorList>
    </citation>
    <scope>NUCLEOTIDE SEQUENCE [LARGE SCALE GENOMIC DNA]</scope>
    <source>
        <strain evidence="3">DSM 21054</strain>
    </source>
</reference>
<organism evidence="2 3">
    <name type="scientific">Filimonas lacunae</name>
    <dbReference type="NCBI Taxonomy" id="477680"/>
    <lineage>
        <taxon>Bacteria</taxon>
        <taxon>Pseudomonadati</taxon>
        <taxon>Bacteroidota</taxon>
        <taxon>Chitinophagia</taxon>
        <taxon>Chitinophagales</taxon>
        <taxon>Chitinophagaceae</taxon>
        <taxon>Filimonas</taxon>
    </lineage>
</organism>
<feature type="transmembrane region" description="Helical" evidence="1">
    <location>
        <begin position="113"/>
        <end position="133"/>
    </location>
</feature>
<gene>
    <name evidence="2" type="ORF">SAMN05421788_10258</name>
</gene>
<accession>A0A1N7MZB3</accession>
<dbReference type="RefSeq" id="WP_076377540.1">
    <property type="nucleotide sequence ID" value="NZ_AP017422.1"/>
</dbReference>
<feature type="transmembrane region" description="Helical" evidence="1">
    <location>
        <begin position="21"/>
        <end position="42"/>
    </location>
</feature>
<dbReference type="EMBL" id="FTOR01000002">
    <property type="protein sequence ID" value="SIS91425.1"/>
    <property type="molecule type" value="Genomic_DNA"/>
</dbReference>
<evidence type="ECO:0008006" key="4">
    <source>
        <dbReference type="Google" id="ProtNLM"/>
    </source>
</evidence>
<name>A0A1N7MZB3_9BACT</name>